<dbReference type="EMBL" id="MWQY01000012">
    <property type="protein sequence ID" value="ORC34605.1"/>
    <property type="molecule type" value="Genomic_DNA"/>
</dbReference>
<protein>
    <recommendedName>
        <fullName evidence="3">GxxExxY protein</fullName>
    </recommendedName>
</protein>
<dbReference type="Proteomes" id="UP000192343">
    <property type="component" value="Unassembled WGS sequence"/>
</dbReference>
<proteinExistence type="predicted"/>
<name>A0A1Y1RWH7_9SPIO</name>
<evidence type="ECO:0000313" key="1">
    <source>
        <dbReference type="EMBL" id="ORC34605.1"/>
    </source>
</evidence>
<reference evidence="1 2" key="1">
    <citation type="submission" date="2017-03" db="EMBL/GenBank/DDBJ databases">
        <title>Draft Genome sequence of Marispirochaeta sp. strain JC444.</title>
        <authorList>
            <person name="Shivani Y."/>
            <person name="Subhash Y."/>
            <person name="Sasikala C."/>
            <person name="Ramana C."/>
        </authorList>
    </citation>
    <scope>NUCLEOTIDE SEQUENCE [LARGE SCALE GENOMIC DNA]</scope>
    <source>
        <strain evidence="1 2">JC444</strain>
    </source>
</reference>
<sequence length="142" mass="16364">MEEHSKIPIIDLSRGYQRREDILTEKVIGIAMKIHSFFGPGLLESCYEGALCYELLQEGISFERQKEIFCVYRGVDLGIAYRADIILENRVVIELKSCERNHPVFCRQLLSYLKLANISVGLLINFNVPRLVDGIQRIVNNY</sequence>
<dbReference type="RefSeq" id="WP_083051023.1">
    <property type="nucleotide sequence ID" value="NZ_MWQY01000012.1"/>
</dbReference>
<dbReference type="Pfam" id="PF13366">
    <property type="entry name" value="PDDEXK_3"/>
    <property type="match status" value="1"/>
</dbReference>
<keyword evidence="2" id="KW-1185">Reference proteome</keyword>
<gene>
    <name evidence="1" type="ORF">B4O97_11695</name>
</gene>
<dbReference type="OrthoDB" id="9806869at2"/>
<dbReference type="AlphaFoldDB" id="A0A1Y1RWH7"/>
<organism evidence="1 2">
    <name type="scientific">Marispirochaeta aestuarii</name>
    <dbReference type="NCBI Taxonomy" id="1963862"/>
    <lineage>
        <taxon>Bacteria</taxon>
        <taxon>Pseudomonadati</taxon>
        <taxon>Spirochaetota</taxon>
        <taxon>Spirochaetia</taxon>
        <taxon>Spirochaetales</taxon>
        <taxon>Spirochaetaceae</taxon>
        <taxon>Marispirochaeta</taxon>
    </lineage>
</organism>
<evidence type="ECO:0000313" key="2">
    <source>
        <dbReference type="Proteomes" id="UP000192343"/>
    </source>
</evidence>
<evidence type="ECO:0008006" key="3">
    <source>
        <dbReference type="Google" id="ProtNLM"/>
    </source>
</evidence>
<dbReference type="NCBIfam" id="TIGR04256">
    <property type="entry name" value="GxxExxY"/>
    <property type="match status" value="1"/>
</dbReference>
<dbReference type="STRING" id="1963862.B4O97_11695"/>
<dbReference type="InterPro" id="IPR026350">
    <property type="entry name" value="GxxExxY"/>
</dbReference>
<comment type="caution">
    <text evidence="1">The sequence shown here is derived from an EMBL/GenBank/DDBJ whole genome shotgun (WGS) entry which is preliminary data.</text>
</comment>
<accession>A0A1Y1RWH7</accession>